<gene>
    <name evidence="2 4" type="primary">rbfA</name>
    <name evidence="4" type="ORF">G3570_06785</name>
</gene>
<evidence type="ECO:0000313" key="5">
    <source>
        <dbReference type="Proteomes" id="UP000473278"/>
    </source>
</evidence>
<comment type="subcellular location">
    <subcellularLocation>
        <location evidence="2">Cytoplasm</location>
    </subcellularLocation>
</comment>
<dbReference type="Proteomes" id="UP000473278">
    <property type="component" value="Unassembled WGS sequence"/>
</dbReference>
<dbReference type="GO" id="GO:0043024">
    <property type="term" value="F:ribosomal small subunit binding"/>
    <property type="evidence" value="ECO:0007669"/>
    <property type="project" value="TreeGrafter"/>
</dbReference>
<dbReference type="InterPro" id="IPR015946">
    <property type="entry name" value="KH_dom-like_a/b"/>
</dbReference>
<dbReference type="SUPFAM" id="SSF89919">
    <property type="entry name" value="Ribosome-binding factor A, RbfA"/>
    <property type="match status" value="1"/>
</dbReference>
<keyword evidence="1 2" id="KW-0690">Ribosome biogenesis</keyword>
<name>A0A6M1STS7_9BACT</name>
<accession>A0A6M1STS7</accession>
<dbReference type="GO" id="GO:0030490">
    <property type="term" value="P:maturation of SSU-rRNA"/>
    <property type="evidence" value="ECO:0007669"/>
    <property type="project" value="UniProtKB-UniRule"/>
</dbReference>
<organism evidence="4 5">
    <name type="scientific">Halalkalibaculum roseum</name>
    <dbReference type="NCBI Taxonomy" id="2709311"/>
    <lineage>
        <taxon>Bacteria</taxon>
        <taxon>Pseudomonadati</taxon>
        <taxon>Balneolota</taxon>
        <taxon>Balneolia</taxon>
        <taxon>Balneolales</taxon>
        <taxon>Balneolaceae</taxon>
        <taxon>Halalkalibaculum</taxon>
    </lineage>
</organism>
<comment type="function">
    <text evidence="2">One of several proteins that assist in the late maturation steps of the functional core of the 30S ribosomal subunit. Associates with free 30S ribosomal subunits (but not with 30S subunits that are part of 70S ribosomes or polysomes). Required for efficient processing of 16S rRNA. May interact with the 5'-terminal helix region of 16S rRNA.</text>
</comment>
<dbReference type="RefSeq" id="WP_165140584.1">
    <property type="nucleotide sequence ID" value="NZ_JAALLT010000002.1"/>
</dbReference>
<evidence type="ECO:0000313" key="4">
    <source>
        <dbReference type="EMBL" id="NGP76330.1"/>
    </source>
</evidence>
<evidence type="ECO:0000256" key="1">
    <source>
        <dbReference type="ARBA" id="ARBA00022517"/>
    </source>
</evidence>
<proteinExistence type="inferred from homology"/>
<dbReference type="AlphaFoldDB" id="A0A6M1STS7"/>
<dbReference type="GO" id="GO:0005829">
    <property type="term" value="C:cytosol"/>
    <property type="evidence" value="ECO:0007669"/>
    <property type="project" value="TreeGrafter"/>
</dbReference>
<sequence>MSIRTERLAAVIQRDLGNIIQQSYQKSGSFITVTQVEVTQDLLIAKVFLSIYAPGKDEDAIFSNLVEHNASIRKELASKIRHQVRRIPELHFNKDESAEYVDKMENLFDQIREERKQRSTGEEE</sequence>
<dbReference type="InterPro" id="IPR000238">
    <property type="entry name" value="RbfA"/>
</dbReference>
<evidence type="ECO:0000256" key="2">
    <source>
        <dbReference type="HAMAP-Rule" id="MF_00003"/>
    </source>
</evidence>
<comment type="subunit">
    <text evidence="2">Monomer. Binds 30S ribosomal subunits, but not 50S ribosomal subunits or 70S ribosomes.</text>
</comment>
<keyword evidence="5" id="KW-1185">Reference proteome</keyword>
<dbReference type="HAMAP" id="MF_00003">
    <property type="entry name" value="RbfA"/>
    <property type="match status" value="1"/>
</dbReference>
<dbReference type="PANTHER" id="PTHR33515:SF1">
    <property type="entry name" value="RIBOSOME-BINDING FACTOR A, CHLOROPLASTIC-RELATED"/>
    <property type="match status" value="1"/>
</dbReference>
<reference evidence="4 5" key="1">
    <citation type="submission" date="2020-02" db="EMBL/GenBank/DDBJ databases">
        <title>Balneolaceae bacterium YR4-1, complete genome.</title>
        <authorList>
            <person name="Li Y."/>
            <person name="Wu S."/>
        </authorList>
    </citation>
    <scope>NUCLEOTIDE SEQUENCE [LARGE SCALE GENOMIC DNA]</scope>
    <source>
        <strain evidence="4 5">YR4-1</strain>
    </source>
</reference>
<keyword evidence="2" id="KW-0963">Cytoplasm</keyword>
<dbReference type="Pfam" id="PF02033">
    <property type="entry name" value="RBFA"/>
    <property type="match status" value="1"/>
</dbReference>
<dbReference type="NCBIfam" id="TIGR00082">
    <property type="entry name" value="rbfA"/>
    <property type="match status" value="1"/>
</dbReference>
<comment type="similarity">
    <text evidence="2">Belongs to the RbfA family.</text>
</comment>
<evidence type="ECO:0000256" key="3">
    <source>
        <dbReference type="SAM" id="Coils"/>
    </source>
</evidence>
<keyword evidence="3" id="KW-0175">Coiled coil</keyword>
<protein>
    <recommendedName>
        <fullName evidence="2">Ribosome-binding factor A</fullName>
    </recommendedName>
</protein>
<dbReference type="Gene3D" id="3.30.300.20">
    <property type="match status" value="1"/>
</dbReference>
<feature type="coiled-coil region" evidence="3">
    <location>
        <begin position="97"/>
        <end position="124"/>
    </location>
</feature>
<comment type="caution">
    <text evidence="4">The sequence shown here is derived from an EMBL/GenBank/DDBJ whole genome shotgun (WGS) entry which is preliminary data.</text>
</comment>
<dbReference type="EMBL" id="JAALLT010000002">
    <property type="protein sequence ID" value="NGP76330.1"/>
    <property type="molecule type" value="Genomic_DNA"/>
</dbReference>
<dbReference type="InterPro" id="IPR023799">
    <property type="entry name" value="RbfA_dom_sf"/>
</dbReference>
<dbReference type="PANTHER" id="PTHR33515">
    <property type="entry name" value="RIBOSOME-BINDING FACTOR A, CHLOROPLASTIC-RELATED"/>
    <property type="match status" value="1"/>
</dbReference>